<evidence type="ECO:0000313" key="9">
    <source>
        <dbReference type="Proteomes" id="UP000269221"/>
    </source>
</evidence>
<feature type="domain" description="Integrase catalytic" evidence="7">
    <location>
        <begin position="141"/>
        <end position="305"/>
    </location>
</feature>
<dbReference type="GO" id="GO:0003964">
    <property type="term" value="F:RNA-directed DNA polymerase activity"/>
    <property type="evidence" value="ECO:0007669"/>
    <property type="project" value="UniProtKB-KW"/>
</dbReference>
<dbReference type="Gene3D" id="3.30.420.10">
    <property type="entry name" value="Ribonuclease H-like superfamily/Ribonuclease H"/>
    <property type="match status" value="2"/>
</dbReference>
<dbReference type="Pfam" id="PF00665">
    <property type="entry name" value="rve"/>
    <property type="match status" value="1"/>
</dbReference>
<dbReference type="AlphaFoldDB" id="A0A3M0IVL3"/>
<evidence type="ECO:0000256" key="1">
    <source>
        <dbReference type="ARBA" id="ARBA00022679"/>
    </source>
</evidence>
<name>A0A3M0IVL3_HIRRU</name>
<dbReference type="OrthoDB" id="9906983at2759"/>
<evidence type="ECO:0000259" key="7">
    <source>
        <dbReference type="PROSITE" id="PS50994"/>
    </source>
</evidence>
<dbReference type="Pfam" id="PF00075">
    <property type="entry name" value="RNase_H"/>
    <property type="match status" value="1"/>
</dbReference>
<keyword evidence="4" id="KW-0255">Endonuclease</keyword>
<reference evidence="8 9" key="1">
    <citation type="submission" date="2018-07" db="EMBL/GenBank/DDBJ databases">
        <title>A high quality draft genome assembly of the barn swallow (H. rustica rustica).</title>
        <authorList>
            <person name="Formenti G."/>
            <person name="Chiara M."/>
            <person name="Poveda L."/>
            <person name="Francoijs K.-J."/>
            <person name="Bonisoli-Alquati A."/>
            <person name="Canova L."/>
            <person name="Gianfranceschi L."/>
            <person name="Horner D.S."/>
            <person name="Saino N."/>
        </authorList>
    </citation>
    <scope>NUCLEOTIDE SEQUENCE [LARGE SCALE GENOMIC DNA]</scope>
    <source>
        <strain evidence="8">Chelidonia</strain>
        <tissue evidence="8">Blood</tissue>
    </source>
</reference>
<dbReference type="InterPro" id="IPR012337">
    <property type="entry name" value="RNaseH-like_sf"/>
</dbReference>
<keyword evidence="6" id="KW-0695">RNA-directed DNA polymerase</keyword>
<dbReference type="GO" id="GO:0035613">
    <property type="term" value="F:RNA stem-loop binding"/>
    <property type="evidence" value="ECO:0007669"/>
    <property type="project" value="TreeGrafter"/>
</dbReference>
<evidence type="ECO:0000256" key="4">
    <source>
        <dbReference type="ARBA" id="ARBA00022759"/>
    </source>
</evidence>
<dbReference type="SUPFAM" id="SSF53098">
    <property type="entry name" value="Ribonuclease H-like"/>
    <property type="match status" value="2"/>
</dbReference>
<dbReference type="InterPro" id="IPR001584">
    <property type="entry name" value="Integrase_cat-core"/>
</dbReference>
<evidence type="ECO:0000256" key="3">
    <source>
        <dbReference type="ARBA" id="ARBA00022722"/>
    </source>
</evidence>
<gene>
    <name evidence="8" type="ORF">DUI87_30778</name>
</gene>
<dbReference type="Proteomes" id="UP000269221">
    <property type="component" value="Unassembled WGS sequence"/>
</dbReference>
<dbReference type="GO" id="GO:0015074">
    <property type="term" value="P:DNA integration"/>
    <property type="evidence" value="ECO:0007669"/>
    <property type="project" value="InterPro"/>
</dbReference>
<evidence type="ECO:0000313" key="8">
    <source>
        <dbReference type="EMBL" id="RMB92884.1"/>
    </source>
</evidence>
<evidence type="ECO:0000256" key="2">
    <source>
        <dbReference type="ARBA" id="ARBA00022695"/>
    </source>
</evidence>
<keyword evidence="5" id="KW-0378">Hydrolase</keyword>
<dbReference type="GO" id="GO:0004523">
    <property type="term" value="F:RNA-DNA hybrid ribonuclease activity"/>
    <property type="evidence" value="ECO:0007669"/>
    <property type="project" value="InterPro"/>
</dbReference>
<organism evidence="8 9">
    <name type="scientific">Hirundo rustica rustica</name>
    <dbReference type="NCBI Taxonomy" id="333673"/>
    <lineage>
        <taxon>Eukaryota</taxon>
        <taxon>Metazoa</taxon>
        <taxon>Chordata</taxon>
        <taxon>Craniata</taxon>
        <taxon>Vertebrata</taxon>
        <taxon>Euteleostomi</taxon>
        <taxon>Archelosauria</taxon>
        <taxon>Archosauria</taxon>
        <taxon>Dinosauria</taxon>
        <taxon>Saurischia</taxon>
        <taxon>Theropoda</taxon>
        <taxon>Coelurosauria</taxon>
        <taxon>Aves</taxon>
        <taxon>Neognathae</taxon>
        <taxon>Neoaves</taxon>
        <taxon>Telluraves</taxon>
        <taxon>Australaves</taxon>
        <taxon>Passeriformes</taxon>
        <taxon>Sylvioidea</taxon>
        <taxon>Hirundinidae</taxon>
        <taxon>Hirundo</taxon>
    </lineage>
</organism>
<sequence length="305" mass="35280">MPWARHTMVLNTAGWNLAFLSSRKERHISKASEKELKGNTSFKWMLTTCNPEGQGGSSQVAELKAIQLALDIAEREKWPRLYLYTNSWMVANALWGWLNRWKKVNWQHRGKAIWAAEIWQDIATRIEKLTMKVRHVDVHAKQVKPLWYSGRWLKCRYGEAWQIDYITLPQIRQGKRYVLTVVEATTGWLETYPVPSATAQNTILGLEKQVLWRHGTPERIESDNETHFKNGLINTWAREYGIEWIYHIAYHAPAAGKVERCNGLLKTTLKVLGGGTFKNWEVNLVKATLDGQHSRVNQLSWSCAI</sequence>
<dbReference type="PANTHER" id="PTHR41694:SF3">
    <property type="entry name" value="RNA-DIRECTED DNA POLYMERASE-RELATED"/>
    <property type="match status" value="1"/>
</dbReference>
<dbReference type="PANTHER" id="PTHR41694">
    <property type="entry name" value="ENDOGENOUS RETROVIRUS GROUP K MEMBER POL PROTEIN"/>
    <property type="match status" value="1"/>
</dbReference>
<keyword evidence="2" id="KW-0548">Nucleotidyltransferase</keyword>
<dbReference type="EMBL" id="QRBI01000217">
    <property type="protein sequence ID" value="RMB92884.1"/>
    <property type="molecule type" value="Genomic_DNA"/>
</dbReference>
<evidence type="ECO:0000256" key="5">
    <source>
        <dbReference type="ARBA" id="ARBA00022801"/>
    </source>
</evidence>
<keyword evidence="3" id="KW-0540">Nuclease</keyword>
<keyword evidence="9" id="KW-1185">Reference proteome</keyword>
<proteinExistence type="predicted"/>
<protein>
    <recommendedName>
        <fullName evidence="7">Integrase catalytic domain-containing protein</fullName>
    </recommendedName>
</protein>
<dbReference type="InterPro" id="IPR036397">
    <property type="entry name" value="RNaseH_sf"/>
</dbReference>
<comment type="caution">
    <text evidence="8">The sequence shown here is derived from an EMBL/GenBank/DDBJ whole genome shotgun (WGS) entry which is preliminary data.</text>
</comment>
<dbReference type="InterPro" id="IPR002156">
    <property type="entry name" value="RNaseH_domain"/>
</dbReference>
<evidence type="ECO:0000256" key="6">
    <source>
        <dbReference type="ARBA" id="ARBA00022918"/>
    </source>
</evidence>
<dbReference type="PROSITE" id="PS50994">
    <property type="entry name" value="INTEGRASE"/>
    <property type="match status" value="1"/>
</dbReference>
<keyword evidence="1" id="KW-0808">Transferase</keyword>
<accession>A0A3M0IVL3</accession>